<dbReference type="InterPro" id="IPR010635">
    <property type="entry name" value="Heparan_SO4-6-sulfoTrfase"/>
</dbReference>
<dbReference type="PANTHER" id="PTHR12812">
    <property type="entry name" value="HEPARAN SULFATE 6-O-SULFOTRANSFERASE 3"/>
    <property type="match status" value="1"/>
</dbReference>
<comment type="subcellular location">
    <subcellularLocation>
        <location evidence="1">Membrane</location>
        <topology evidence="1">Single-pass membrane protein</topology>
    </subcellularLocation>
</comment>
<dbReference type="PANTHER" id="PTHR12812:SF0">
    <property type="entry name" value="HEPARAN-SULFATE 6-O-SULFOTRANSFERASE"/>
    <property type="match status" value="1"/>
</dbReference>
<evidence type="ECO:0000256" key="2">
    <source>
        <dbReference type="ARBA" id="ARBA00022679"/>
    </source>
</evidence>
<keyword evidence="5" id="KW-0472">Membrane</keyword>
<dbReference type="STRING" id="1244108.SAMN05444004_101545"/>
<dbReference type="InterPro" id="IPR027417">
    <property type="entry name" value="P-loop_NTPase"/>
</dbReference>
<keyword evidence="8" id="KW-1185">Reference proteome</keyword>
<evidence type="ECO:0000256" key="1">
    <source>
        <dbReference type="ARBA" id="ARBA00004167"/>
    </source>
</evidence>
<accession>A0A1H3K8E6</accession>
<evidence type="ECO:0000256" key="5">
    <source>
        <dbReference type="ARBA" id="ARBA00023136"/>
    </source>
</evidence>
<sequence length="259" mass="29366">MKIRRFTPDGPVKHDSELPLVFIHINKTAGTTFSHMLFDLFSPEQIAPAYRGDFSALDVGRPQHRLYHGHMRYADWYHNGVPALPICMLRDPEARVVSQYKSFKNAANAKDAQRWLNGARGAKALEIARSSTFDEFLLSDFPPIRGHIDNIQVQFLSEGGAARNEDDVQTALRNITDALFFFGITDRYDDAMNLLSWQLADRVLPSSPSRNISKPETIEAVSPEAKAALERYTKWDKLLYTKANALFEERLRQVADGIV</sequence>
<keyword evidence="4" id="KW-1133">Transmembrane helix</keyword>
<keyword evidence="6" id="KW-0325">Glycoprotein</keyword>
<dbReference type="GO" id="GO:0017095">
    <property type="term" value="F:heparan sulfate 6-sulfotransferase activity"/>
    <property type="evidence" value="ECO:0007669"/>
    <property type="project" value="TreeGrafter"/>
</dbReference>
<keyword evidence="2 7" id="KW-0808">Transferase</keyword>
<reference evidence="8" key="1">
    <citation type="submission" date="2016-10" db="EMBL/GenBank/DDBJ databases">
        <authorList>
            <person name="Varghese N."/>
            <person name="Submissions S."/>
        </authorList>
    </citation>
    <scope>NUCLEOTIDE SEQUENCE [LARGE SCALE GENOMIC DNA]</scope>
    <source>
        <strain evidence="8">DSM 100420</strain>
    </source>
</reference>
<gene>
    <name evidence="7" type="ORF">SAMN05444004_101545</name>
</gene>
<dbReference type="Gene3D" id="3.40.50.300">
    <property type="entry name" value="P-loop containing nucleotide triphosphate hydrolases"/>
    <property type="match status" value="1"/>
</dbReference>
<protein>
    <submittedName>
        <fullName evidence="7">Sulfotransferase family protein</fullName>
    </submittedName>
</protein>
<evidence type="ECO:0000256" key="4">
    <source>
        <dbReference type="ARBA" id="ARBA00022989"/>
    </source>
</evidence>
<evidence type="ECO:0000256" key="6">
    <source>
        <dbReference type="ARBA" id="ARBA00023180"/>
    </source>
</evidence>
<dbReference type="EMBL" id="FNPX01000001">
    <property type="protein sequence ID" value="SDY48169.1"/>
    <property type="molecule type" value="Genomic_DNA"/>
</dbReference>
<name>A0A1H3K8E6_9RHOB</name>
<dbReference type="RefSeq" id="WP_092641886.1">
    <property type="nucleotide sequence ID" value="NZ_FNPX01000001.1"/>
</dbReference>
<dbReference type="SUPFAM" id="SSF52540">
    <property type="entry name" value="P-loop containing nucleoside triphosphate hydrolases"/>
    <property type="match status" value="1"/>
</dbReference>
<keyword evidence="3" id="KW-0812">Transmembrane</keyword>
<dbReference type="Proteomes" id="UP000198914">
    <property type="component" value="Unassembled WGS sequence"/>
</dbReference>
<dbReference type="GO" id="GO:0016020">
    <property type="term" value="C:membrane"/>
    <property type="evidence" value="ECO:0007669"/>
    <property type="project" value="UniProtKB-SubCell"/>
</dbReference>
<evidence type="ECO:0000256" key="3">
    <source>
        <dbReference type="ARBA" id="ARBA00022692"/>
    </source>
</evidence>
<evidence type="ECO:0000313" key="8">
    <source>
        <dbReference type="Proteomes" id="UP000198914"/>
    </source>
</evidence>
<organism evidence="7 8">
    <name type="scientific">Jannaschia faecimaris</name>
    <dbReference type="NCBI Taxonomy" id="1244108"/>
    <lineage>
        <taxon>Bacteria</taxon>
        <taxon>Pseudomonadati</taxon>
        <taxon>Pseudomonadota</taxon>
        <taxon>Alphaproteobacteria</taxon>
        <taxon>Rhodobacterales</taxon>
        <taxon>Roseobacteraceae</taxon>
        <taxon>Jannaschia</taxon>
    </lineage>
</organism>
<dbReference type="AlphaFoldDB" id="A0A1H3K8E6"/>
<proteinExistence type="predicted"/>
<dbReference type="OrthoDB" id="288532at2"/>
<evidence type="ECO:0000313" key="7">
    <source>
        <dbReference type="EMBL" id="SDY48169.1"/>
    </source>
</evidence>